<dbReference type="PANTHER" id="PTHR43386">
    <property type="entry name" value="OLIGOPEPTIDE TRANSPORT SYSTEM PERMEASE PROTEIN APPC"/>
    <property type="match status" value="1"/>
</dbReference>
<keyword evidence="5" id="KW-0571">Peptide transport</keyword>
<dbReference type="Pfam" id="PF00528">
    <property type="entry name" value="BPD_transp_1"/>
    <property type="match status" value="1"/>
</dbReference>
<feature type="transmembrane region" description="Helical" evidence="9">
    <location>
        <begin position="224"/>
        <end position="249"/>
    </location>
</feature>
<dbReference type="InterPro" id="IPR000515">
    <property type="entry name" value="MetI-like"/>
</dbReference>
<dbReference type="GO" id="GO:0005886">
    <property type="term" value="C:plasma membrane"/>
    <property type="evidence" value="ECO:0007669"/>
    <property type="project" value="UniProtKB-SubCell"/>
</dbReference>
<dbReference type="GO" id="GO:0015833">
    <property type="term" value="P:peptide transport"/>
    <property type="evidence" value="ECO:0007669"/>
    <property type="project" value="UniProtKB-KW"/>
</dbReference>
<evidence type="ECO:0000256" key="9">
    <source>
        <dbReference type="RuleBase" id="RU363032"/>
    </source>
</evidence>
<keyword evidence="2 9" id="KW-0813">Transport</keyword>
<comment type="subcellular location">
    <subcellularLocation>
        <location evidence="1 9">Cell membrane</location>
        <topology evidence="1 9">Multi-pass membrane protein</topology>
    </subcellularLocation>
</comment>
<feature type="domain" description="ABC transmembrane type-1" evidence="10">
    <location>
        <begin position="103"/>
        <end position="292"/>
    </location>
</feature>
<dbReference type="SUPFAM" id="SSF161098">
    <property type="entry name" value="MetI-like"/>
    <property type="match status" value="1"/>
</dbReference>
<keyword evidence="8 9" id="KW-0472">Membrane</keyword>
<dbReference type="CDD" id="cd06261">
    <property type="entry name" value="TM_PBP2"/>
    <property type="match status" value="1"/>
</dbReference>
<reference evidence="11 12" key="1">
    <citation type="submission" date="2019-07" db="EMBL/GenBank/DDBJ databases">
        <title>Whole genome shotgun sequence of Reyranella soli NBRC 108950.</title>
        <authorList>
            <person name="Hosoyama A."/>
            <person name="Uohara A."/>
            <person name="Ohji S."/>
            <person name="Ichikawa N."/>
        </authorList>
    </citation>
    <scope>NUCLEOTIDE SEQUENCE [LARGE SCALE GENOMIC DNA]</scope>
    <source>
        <strain evidence="11 12">NBRC 108950</strain>
    </source>
</reference>
<gene>
    <name evidence="11" type="primary">dppCch3</name>
    <name evidence="11" type="ORF">RSO01_67610</name>
</gene>
<dbReference type="GO" id="GO:0015031">
    <property type="term" value="P:protein transport"/>
    <property type="evidence" value="ECO:0007669"/>
    <property type="project" value="UniProtKB-KW"/>
</dbReference>
<evidence type="ECO:0000256" key="2">
    <source>
        <dbReference type="ARBA" id="ARBA00022448"/>
    </source>
</evidence>
<dbReference type="AlphaFoldDB" id="A0A512NKX8"/>
<evidence type="ECO:0000313" key="12">
    <source>
        <dbReference type="Proteomes" id="UP000321058"/>
    </source>
</evidence>
<dbReference type="InterPro" id="IPR050366">
    <property type="entry name" value="BP-dependent_transpt_permease"/>
</dbReference>
<name>A0A512NKX8_9HYPH</name>
<evidence type="ECO:0000256" key="3">
    <source>
        <dbReference type="ARBA" id="ARBA00022475"/>
    </source>
</evidence>
<dbReference type="InterPro" id="IPR035906">
    <property type="entry name" value="MetI-like_sf"/>
</dbReference>
<dbReference type="Proteomes" id="UP000321058">
    <property type="component" value="Unassembled WGS sequence"/>
</dbReference>
<keyword evidence="3" id="KW-1003">Cell membrane</keyword>
<evidence type="ECO:0000313" key="11">
    <source>
        <dbReference type="EMBL" id="GEP59595.1"/>
    </source>
</evidence>
<organism evidence="11 12">
    <name type="scientific">Reyranella soli</name>
    <dbReference type="NCBI Taxonomy" id="1230389"/>
    <lineage>
        <taxon>Bacteria</taxon>
        <taxon>Pseudomonadati</taxon>
        <taxon>Pseudomonadota</taxon>
        <taxon>Alphaproteobacteria</taxon>
        <taxon>Hyphomicrobiales</taxon>
        <taxon>Reyranellaceae</taxon>
        <taxon>Reyranella</taxon>
    </lineage>
</organism>
<dbReference type="PROSITE" id="PS50928">
    <property type="entry name" value="ABC_TM1"/>
    <property type="match status" value="1"/>
</dbReference>
<evidence type="ECO:0000256" key="8">
    <source>
        <dbReference type="ARBA" id="ARBA00023136"/>
    </source>
</evidence>
<dbReference type="InterPro" id="IPR025966">
    <property type="entry name" value="OppC_N"/>
</dbReference>
<keyword evidence="7 9" id="KW-1133">Transmembrane helix</keyword>
<dbReference type="EMBL" id="BKAJ01000134">
    <property type="protein sequence ID" value="GEP59595.1"/>
    <property type="molecule type" value="Genomic_DNA"/>
</dbReference>
<proteinExistence type="inferred from homology"/>
<dbReference type="PANTHER" id="PTHR43386:SF1">
    <property type="entry name" value="D,D-DIPEPTIDE TRANSPORT SYSTEM PERMEASE PROTEIN DDPC-RELATED"/>
    <property type="match status" value="1"/>
</dbReference>
<accession>A0A512NKX8</accession>
<evidence type="ECO:0000256" key="1">
    <source>
        <dbReference type="ARBA" id="ARBA00004651"/>
    </source>
</evidence>
<feature type="transmembrane region" description="Helical" evidence="9">
    <location>
        <begin position="39"/>
        <end position="61"/>
    </location>
</feature>
<feature type="transmembrane region" description="Helical" evidence="9">
    <location>
        <begin position="270"/>
        <end position="291"/>
    </location>
</feature>
<dbReference type="Gene3D" id="1.10.3720.10">
    <property type="entry name" value="MetI-like"/>
    <property type="match status" value="1"/>
</dbReference>
<feature type="transmembrane region" description="Helical" evidence="9">
    <location>
        <begin position="152"/>
        <end position="178"/>
    </location>
</feature>
<evidence type="ECO:0000256" key="5">
    <source>
        <dbReference type="ARBA" id="ARBA00022856"/>
    </source>
</evidence>
<dbReference type="OrthoDB" id="9766870at2"/>
<protein>
    <submittedName>
        <fullName evidence="11">Cytochrome c550</fullName>
    </submittedName>
</protein>
<evidence type="ECO:0000256" key="7">
    <source>
        <dbReference type="ARBA" id="ARBA00022989"/>
    </source>
</evidence>
<keyword evidence="12" id="KW-1185">Reference proteome</keyword>
<keyword evidence="6" id="KW-0653">Protein transport</keyword>
<evidence type="ECO:0000256" key="4">
    <source>
        <dbReference type="ARBA" id="ARBA00022692"/>
    </source>
</evidence>
<keyword evidence="4 9" id="KW-0812">Transmembrane</keyword>
<feature type="transmembrane region" description="Helical" evidence="9">
    <location>
        <begin position="105"/>
        <end position="131"/>
    </location>
</feature>
<comment type="caution">
    <text evidence="11">The sequence shown here is derived from an EMBL/GenBank/DDBJ whole genome shotgun (WGS) entry which is preliminary data.</text>
</comment>
<comment type="similarity">
    <text evidence="9">Belongs to the binding-protein-dependent transport system permease family.</text>
</comment>
<evidence type="ECO:0000259" key="10">
    <source>
        <dbReference type="PROSITE" id="PS50928"/>
    </source>
</evidence>
<sequence>MAVTSIDQAAVAVSDQAEAAPVRKTGFRRRFARFARNRLALAGAICLLVLLVVAVLAPWIVPYPDDVADSLNFDAVLQPPSLAHPMGTDEVGRDVLTRVMAGARWSLSMAVIVLAIAVTIGVPLGLFAGYYGGALEQVLMRITDGFSAIPALVLALAITVLLGPSLINAMIAIGFVWWRSFARIAHGQTLSRKQETYVTVAKSLGASDMHIMFREILPNISSPLLVAISLNAGYAVLTGTALSFLGAGARPPTPEWGQMVAASRNYLPGAWWPSLFPGIAIFITVVSFNLLGDGLRDYFSEE</sequence>
<evidence type="ECO:0000256" key="6">
    <source>
        <dbReference type="ARBA" id="ARBA00022927"/>
    </source>
</evidence>
<dbReference type="GO" id="GO:0055085">
    <property type="term" value="P:transmembrane transport"/>
    <property type="evidence" value="ECO:0007669"/>
    <property type="project" value="InterPro"/>
</dbReference>
<dbReference type="RefSeq" id="WP_147154970.1">
    <property type="nucleotide sequence ID" value="NZ_BKAJ01000134.1"/>
</dbReference>
<dbReference type="Pfam" id="PF12911">
    <property type="entry name" value="OppC_N"/>
    <property type="match status" value="1"/>
</dbReference>